<keyword evidence="2" id="KW-1185">Reference proteome</keyword>
<accession>A0A4V1IKF7</accession>
<name>A0A4V1IKF7_METBY</name>
<gene>
    <name evidence="1" type="ORF">EQU24_06565</name>
</gene>
<proteinExistence type="predicted"/>
<organism evidence="1 2">
    <name type="scientific">Methylotuvimicrobium buryatense</name>
    <name type="common">Methylomicrobium buryatense</name>
    <dbReference type="NCBI Taxonomy" id="95641"/>
    <lineage>
        <taxon>Bacteria</taxon>
        <taxon>Pseudomonadati</taxon>
        <taxon>Pseudomonadota</taxon>
        <taxon>Gammaproteobacteria</taxon>
        <taxon>Methylococcales</taxon>
        <taxon>Methylococcaceae</taxon>
        <taxon>Methylotuvimicrobium</taxon>
    </lineage>
</organism>
<dbReference type="AlphaFoldDB" id="A0A4V1IKF7"/>
<evidence type="ECO:0000313" key="2">
    <source>
        <dbReference type="Proteomes" id="UP000305881"/>
    </source>
</evidence>
<evidence type="ECO:0000313" key="1">
    <source>
        <dbReference type="EMBL" id="QCW84745.1"/>
    </source>
</evidence>
<dbReference type="Proteomes" id="UP000305881">
    <property type="component" value="Chromosome"/>
</dbReference>
<dbReference type="EMBL" id="CP035467">
    <property type="protein sequence ID" value="QCW84745.1"/>
    <property type="molecule type" value="Genomic_DNA"/>
</dbReference>
<protein>
    <submittedName>
        <fullName evidence="1">Uncharacterized protein</fullName>
    </submittedName>
</protein>
<dbReference type="OrthoDB" id="5577156at2"/>
<dbReference type="KEGG" id="mbur:EQU24_06565"/>
<sequence length="83" mass="9379">MPFALQISALAYGGAGVLGRFCSCKIDIHAIHGARKGFDSMDTIIEPTWTYLRRPLTSTPAPKFDKQRVYFMLDPYRLTALNR</sequence>
<reference evidence="2" key="1">
    <citation type="journal article" date="2019" name="J. Bacteriol.">
        <title>A Mutagenic Screen Identifies a TonB-Dependent Receptor Required for the Lanthanide Metal Switch in the Type I Methanotroph 'Methylotuvimicrobium buryatense' 5GB1C.</title>
        <authorList>
            <person name="Groom J.D."/>
            <person name="Ford S.M."/>
            <person name="Pesesky M.W."/>
            <person name="Lidstrom M.E."/>
        </authorList>
    </citation>
    <scope>NUCLEOTIDE SEQUENCE [LARGE SCALE GENOMIC DNA]</scope>
    <source>
        <strain evidence="2">5GB1C</strain>
    </source>
</reference>